<gene>
    <name evidence="2" type="ORF">CYCCA115_LOCUS21617</name>
</gene>
<dbReference type="InterPro" id="IPR019734">
    <property type="entry name" value="TPR_rpt"/>
</dbReference>
<keyword evidence="1" id="KW-0802">TPR repeat</keyword>
<comment type="caution">
    <text evidence="2">The sequence shown here is derived from an EMBL/GenBank/DDBJ whole genome shotgun (WGS) entry which is preliminary data.</text>
</comment>
<dbReference type="SUPFAM" id="SSF48452">
    <property type="entry name" value="TPR-like"/>
    <property type="match status" value="1"/>
</dbReference>
<evidence type="ECO:0000313" key="3">
    <source>
        <dbReference type="Proteomes" id="UP001295423"/>
    </source>
</evidence>
<name>A0AAD2GAS1_9STRA</name>
<dbReference type="Proteomes" id="UP001295423">
    <property type="component" value="Unassembled WGS sequence"/>
</dbReference>
<organism evidence="2 3">
    <name type="scientific">Cylindrotheca closterium</name>
    <dbReference type="NCBI Taxonomy" id="2856"/>
    <lineage>
        <taxon>Eukaryota</taxon>
        <taxon>Sar</taxon>
        <taxon>Stramenopiles</taxon>
        <taxon>Ochrophyta</taxon>
        <taxon>Bacillariophyta</taxon>
        <taxon>Bacillariophyceae</taxon>
        <taxon>Bacillariophycidae</taxon>
        <taxon>Bacillariales</taxon>
        <taxon>Bacillariaceae</taxon>
        <taxon>Cylindrotheca</taxon>
    </lineage>
</organism>
<dbReference type="AlphaFoldDB" id="A0AAD2GAS1"/>
<protein>
    <submittedName>
        <fullName evidence="2">Uncharacterized protein</fullName>
    </submittedName>
</protein>
<feature type="repeat" description="TPR" evidence="1">
    <location>
        <begin position="11"/>
        <end position="44"/>
    </location>
</feature>
<dbReference type="InterPro" id="IPR011990">
    <property type="entry name" value="TPR-like_helical_dom_sf"/>
</dbReference>
<dbReference type="PROSITE" id="PS50005">
    <property type="entry name" value="TPR"/>
    <property type="match status" value="1"/>
</dbReference>
<proteinExistence type="predicted"/>
<accession>A0AAD2GAS1</accession>
<sequence length="229" mass="25811">MMLNMDYWNDSIKLNNLGVESLQQGQLDRAAECFRKASELNAEASYDSPLEGYGVYSSQWITLAHMPLHQMAVGSISATPPCVLAIGDKVPKDSCVHDSERQSNVFVTRLDWIIEFNLATTLQLYSTHAALSGCCSLLLRESFQLYGEVAQDLLEWNNYSATMDLAMFLMTIYSHQASICAQWGERKLALLYRRRLDRIRHCCAHTTQAESQRQQITLALCESQCAPCA</sequence>
<evidence type="ECO:0000313" key="2">
    <source>
        <dbReference type="EMBL" id="CAJ1966033.1"/>
    </source>
</evidence>
<evidence type="ECO:0000256" key="1">
    <source>
        <dbReference type="PROSITE-ProRule" id="PRU00339"/>
    </source>
</evidence>
<reference evidence="2" key="1">
    <citation type="submission" date="2023-08" db="EMBL/GenBank/DDBJ databases">
        <authorList>
            <person name="Audoor S."/>
            <person name="Bilcke G."/>
        </authorList>
    </citation>
    <scope>NUCLEOTIDE SEQUENCE</scope>
</reference>
<keyword evidence="3" id="KW-1185">Reference proteome</keyword>
<dbReference type="EMBL" id="CAKOGP040002247">
    <property type="protein sequence ID" value="CAJ1966033.1"/>
    <property type="molecule type" value="Genomic_DNA"/>
</dbReference>